<dbReference type="InterPro" id="IPR017552">
    <property type="entry name" value="PHI/rmpB"/>
</dbReference>
<feature type="domain" description="SIS" evidence="2">
    <location>
        <begin position="29"/>
        <end position="173"/>
    </location>
</feature>
<dbReference type="Pfam" id="PF01380">
    <property type="entry name" value="SIS"/>
    <property type="match status" value="1"/>
</dbReference>
<sequence length="186" mass="20267">MTPSKNLLAILTELTEDAQQIDQLQLEQVQSLILNAKRIFVAGAGRSGFAARAFSNRLMHLGFTVYFVGEPTTPSIRENDLIIIGSGSGRTSGLVNMAKKAKSEKAQLATITIHPKNPIGTMADALIQIPGISTGDKATEKAPSIQPNGSSFEQLSWLVYDSLIVDLKKELNQEQTDMDFRHANLE</sequence>
<proteinExistence type="inferred from homology"/>
<organism evidence="3 4">
    <name type="scientific">Enterococcus avium</name>
    <name type="common">Streptococcus avium</name>
    <dbReference type="NCBI Taxonomy" id="33945"/>
    <lineage>
        <taxon>Bacteria</taxon>
        <taxon>Bacillati</taxon>
        <taxon>Bacillota</taxon>
        <taxon>Bacilli</taxon>
        <taxon>Lactobacillales</taxon>
        <taxon>Enterococcaceae</taxon>
        <taxon>Enterococcus</taxon>
    </lineage>
</organism>
<dbReference type="AlphaFoldDB" id="A0A437UQG7"/>
<accession>A0A437UQG7</accession>
<dbReference type="SUPFAM" id="SSF53697">
    <property type="entry name" value="SIS domain"/>
    <property type="match status" value="1"/>
</dbReference>
<dbReference type="PROSITE" id="PS51464">
    <property type="entry name" value="SIS"/>
    <property type="match status" value="1"/>
</dbReference>
<dbReference type="CDD" id="cd05005">
    <property type="entry name" value="SIS_PHI"/>
    <property type="match status" value="1"/>
</dbReference>
<comment type="similarity">
    <text evidence="1">Belongs to the SIS family. PHI subfamily.</text>
</comment>
<name>A0A437UQG7_ENTAV</name>
<dbReference type="GO" id="GO:0016853">
    <property type="term" value="F:isomerase activity"/>
    <property type="evidence" value="ECO:0007669"/>
    <property type="project" value="UniProtKB-KW"/>
</dbReference>
<keyword evidence="3" id="KW-0413">Isomerase</keyword>
<protein>
    <submittedName>
        <fullName evidence="3">6-phospho-3-hexuloisomerase</fullName>
    </submittedName>
</protein>
<gene>
    <name evidence="3" type="primary">hxlB</name>
    <name evidence="3" type="ORF">EK398_13975</name>
</gene>
<dbReference type="PANTHER" id="PTHR43443:SF1">
    <property type="entry name" value="3-HEXULOSE-6-PHOSPHATE ISOMERASE"/>
    <property type="match status" value="1"/>
</dbReference>
<dbReference type="Gene3D" id="3.40.50.10490">
    <property type="entry name" value="Glucose-6-phosphate isomerase like protein, domain 1"/>
    <property type="match status" value="1"/>
</dbReference>
<dbReference type="InterPro" id="IPR046348">
    <property type="entry name" value="SIS_dom_sf"/>
</dbReference>
<dbReference type="NCBIfam" id="TIGR03127">
    <property type="entry name" value="RuMP_HxlB"/>
    <property type="match status" value="1"/>
</dbReference>
<evidence type="ECO:0000313" key="3">
    <source>
        <dbReference type="EMBL" id="RVU95858.1"/>
    </source>
</evidence>
<evidence type="ECO:0000256" key="1">
    <source>
        <dbReference type="ARBA" id="ARBA00009235"/>
    </source>
</evidence>
<evidence type="ECO:0000313" key="4">
    <source>
        <dbReference type="Proteomes" id="UP000288388"/>
    </source>
</evidence>
<dbReference type="RefSeq" id="WP_127979356.1">
    <property type="nucleotide sequence ID" value="NZ_JARPWR010000002.1"/>
</dbReference>
<dbReference type="EMBL" id="RYZS01000001">
    <property type="protein sequence ID" value="RVU95858.1"/>
    <property type="molecule type" value="Genomic_DNA"/>
</dbReference>
<comment type="caution">
    <text evidence="3">The sequence shown here is derived from an EMBL/GenBank/DDBJ whole genome shotgun (WGS) entry which is preliminary data.</text>
</comment>
<dbReference type="Proteomes" id="UP000288388">
    <property type="component" value="Unassembled WGS sequence"/>
</dbReference>
<dbReference type="GO" id="GO:0097367">
    <property type="term" value="F:carbohydrate derivative binding"/>
    <property type="evidence" value="ECO:0007669"/>
    <property type="project" value="InterPro"/>
</dbReference>
<dbReference type="PANTHER" id="PTHR43443">
    <property type="entry name" value="3-HEXULOSE-6-PHOSPHATE ISOMERASE"/>
    <property type="match status" value="1"/>
</dbReference>
<dbReference type="InterPro" id="IPR001347">
    <property type="entry name" value="SIS_dom"/>
</dbReference>
<evidence type="ECO:0000259" key="2">
    <source>
        <dbReference type="PROSITE" id="PS51464"/>
    </source>
</evidence>
<reference evidence="3 4" key="1">
    <citation type="submission" date="2018-12" db="EMBL/GenBank/DDBJ databases">
        <title>A novel vanA-carrying plasmid in a clinical isolate of Enterococcus avium.</title>
        <authorList>
            <person name="Bernasconi O.J."/>
            <person name="Luzzaro F."/>
            <person name="Endimiani A."/>
        </authorList>
    </citation>
    <scope>NUCLEOTIDE SEQUENCE [LARGE SCALE GENOMIC DNA]</scope>
    <source>
        <strain evidence="3 4">LC0559/18</strain>
    </source>
</reference>
<dbReference type="GO" id="GO:1901135">
    <property type="term" value="P:carbohydrate derivative metabolic process"/>
    <property type="evidence" value="ECO:0007669"/>
    <property type="project" value="InterPro"/>
</dbReference>